<dbReference type="Gene3D" id="3.90.1640.10">
    <property type="entry name" value="inorganic pyrophosphatase (n-terminal core)"/>
    <property type="match status" value="1"/>
</dbReference>
<sequence>MIARALPNIGRRFSYMNRRNIPERMSDGLIYVFGPKQGKNNMAETEDVKENVKQTTAALHGSQKVEKLRDVLEAHRGETHIVAIQDFPDPDAIASALTHKLICLNYGIEVDIVYAGRISHQQNIALVKLLNVELVRYTENNVDFSRYQGSVFVDNQGKTTSLTKKLDAHGIKPIVIVDHHERSGGLSPEFHDIRKIGATATIYTSYLQQGLIELDKTDSFHAKCATALMHGIRSDTNDFIRAGEHDLLAAAYLSNYYNPNLLSEIVMQARSKKVMDVIEKALANRIIKDNYSISGIGYLRQEERDAIAQAADFLLTEENVHTVIVYGIVVNDNQEELLSGSFRTSKLTIDADTFIKEAFGKSENGDYFGGGKQEAGGFAIPIGFLAGTYGNEYEDLKWKMYDLQVKQKIFNKIGVAAPGSSSEER</sequence>
<proteinExistence type="predicted"/>
<evidence type="ECO:0000313" key="2">
    <source>
        <dbReference type="EMBL" id="GAK51999.1"/>
    </source>
</evidence>
<dbReference type="SUPFAM" id="SSF64182">
    <property type="entry name" value="DHH phosphoesterases"/>
    <property type="match status" value="1"/>
</dbReference>
<dbReference type="InterPro" id="IPR003156">
    <property type="entry name" value="DHHA1_dom"/>
</dbReference>
<dbReference type="PANTHER" id="PTHR47618">
    <property type="entry name" value="BIFUNCTIONAL OLIGORIBONUCLEASE AND PAP PHOSPHATASE NRNA"/>
    <property type="match status" value="1"/>
</dbReference>
<accession>A0A081BNN3</accession>
<dbReference type="InterPro" id="IPR038763">
    <property type="entry name" value="DHH_sf"/>
</dbReference>
<dbReference type="Proteomes" id="UP000030700">
    <property type="component" value="Unassembled WGS sequence"/>
</dbReference>
<keyword evidence="3" id="KW-1185">Reference proteome</keyword>
<evidence type="ECO:0000259" key="1">
    <source>
        <dbReference type="Pfam" id="PF02272"/>
    </source>
</evidence>
<feature type="domain" description="DHHA1" evidence="1">
    <location>
        <begin position="302"/>
        <end position="381"/>
    </location>
</feature>
<protein>
    <recommendedName>
        <fullName evidence="1">DHHA1 domain-containing protein</fullName>
    </recommendedName>
</protein>
<gene>
    <name evidence="2" type="ORF">U14_03245</name>
</gene>
<dbReference type="PANTHER" id="PTHR47618:SF1">
    <property type="entry name" value="BIFUNCTIONAL OLIGORIBONUCLEASE AND PAP PHOSPHATASE NRNA"/>
    <property type="match status" value="1"/>
</dbReference>
<reference evidence="2" key="1">
    <citation type="journal article" date="2015" name="PeerJ">
        <title>First genomic representation of candidate bacterial phylum KSB3 points to enhanced environmental sensing as a trigger of wastewater bulking.</title>
        <authorList>
            <person name="Sekiguchi Y."/>
            <person name="Ohashi A."/>
            <person name="Parks D.H."/>
            <person name="Yamauchi T."/>
            <person name="Tyson G.W."/>
            <person name="Hugenholtz P."/>
        </authorList>
    </citation>
    <scope>NUCLEOTIDE SEQUENCE [LARGE SCALE GENOMIC DNA]</scope>
</reference>
<dbReference type="GO" id="GO:0003676">
    <property type="term" value="F:nucleic acid binding"/>
    <property type="evidence" value="ECO:0007669"/>
    <property type="project" value="InterPro"/>
</dbReference>
<dbReference type="AlphaFoldDB" id="A0A081BNN3"/>
<dbReference type="Pfam" id="PF02272">
    <property type="entry name" value="DHHA1"/>
    <property type="match status" value="1"/>
</dbReference>
<name>A0A081BNN3_9BACT</name>
<evidence type="ECO:0000313" key="3">
    <source>
        <dbReference type="Proteomes" id="UP000030700"/>
    </source>
</evidence>
<dbReference type="STRING" id="1499966.U14_03245"/>
<organism evidence="2">
    <name type="scientific">Candidatus Moduliflexus flocculans</name>
    <dbReference type="NCBI Taxonomy" id="1499966"/>
    <lineage>
        <taxon>Bacteria</taxon>
        <taxon>Candidatus Moduliflexota</taxon>
        <taxon>Candidatus Moduliflexia</taxon>
        <taxon>Candidatus Moduliflexales</taxon>
        <taxon>Candidatus Moduliflexaceae</taxon>
    </lineage>
</organism>
<dbReference type="HOGENOM" id="CLU_046377_1_1_0"/>
<dbReference type="EMBL" id="DF820458">
    <property type="protein sequence ID" value="GAK51999.1"/>
    <property type="molecule type" value="Genomic_DNA"/>
</dbReference>
<dbReference type="InterPro" id="IPR051319">
    <property type="entry name" value="Oligoribo/pAp-PDE_c-di-AMP_PDE"/>
</dbReference>